<evidence type="ECO:0000259" key="2">
    <source>
        <dbReference type="PROSITE" id="PS51406"/>
    </source>
</evidence>
<dbReference type="InterPro" id="IPR002181">
    <property type="entry name" value="Fibrinogen_a/b/g_C_dom"/>
</dbReference>
<feature type="chain" id="PRO_5010186250" evidence="1">
    <location>
        <begin position="21"/>
        <end position="337"/>
    </location>
</feature>
<dbReference type="RefSeq" id="XP_013409273.1">
    <property type="nucleotide sequence ID" value="XM_013553819.1"/>
</dbReference>
<dbReference type="SUPFAM" id="SSF56496">
    <property type="entry name" value="Fibrinogen C-terminal domain-like"/>
    <property type="match status" value="1"/>
</dbReference>
<proteinExistence type="predicted"/>
<feature type="domain" description="Fibrinogen C-terminal" evidence="2">
    <location>
        <begin position="115"/>
        <end position="337"/>
    </location>
</feature>
<evidence type="ECO:0000313" key="3">
    <source>
        <dbReference type="Proteomes" id="UP000085678"/>
    </source>
</evidence>
<dbReference type="GeneID" id="106172891"/>
<evidence type="ECO:0000313" key="4">
    <source>
        <dbReference type="RefSeq" id="XP_013409273.1"/>
    </source>
</evidence>
<dbReference type="Gene3D" id="3.90.215.10">
    <property type="entry name" value="Gamma Fibrinogen, chain A, domain 1"/>
    <property type="match status" value="1"/>
</dbReference>
<dbReference type="KEGG" id="lak:106172891"/>
<dbReference type="PANTHER" id="PTHR19143:SF394">
    <property type="entry name" value="ANGIOPOIETIN-RELATED PROTEIN 3-LIKE"/>
    <property type="match status" value="1"/>
</dbReference>
<keyword evidence="1" id="KW-0732">Signal</keyword>
<dbReference type="InterPro" id="IPR014716">
    <property type="entry name" value="Fibrinogen_a/b/g_C_1"/>
</dbReference>
<dbReference type="SMART" id="SM00186">
    <property type="entry name" value="FBG"/>
    <property type="match status" value="1"/>
</dbReference>
<dbReference type="AlphaFoldDB" id="A0A1S3JFY7"/>
<dbReference type="PROSITE" id="PS51406">
    <property type="entry name" value="FIBRINOGEN_C_2"/>
    <property type="match status" value="1"/>
</dbReference>
<dbReference type="Proteomes" id="UP000085678">
    <property type="component" value="Unplaced"/>
</dbReference>
<dbReference type="NCBIfam" id="NF040941">
    <property type="entry name" value="GGGWT_bact"/>
    <property type="match status" value="1"/>
</dbReference>
<dbReference type="Pfam" id="PF00147">
    <property type="entry name" value="Fibrinogen_C"/>
    <property type="match status" value="1"/>
</dbReference>
<dbReference type="InterPro" id="IPR036056">
    <property type="entry name" value="Fibrinogen-like_C"/>
</dbReference>
<organism evidence="3 4">
    <name type="scientific">Lingula anatina</name>
    <name type="common">Brachiopod</name>
    <name type="synonym">Lingula unguis</name>
    <dbReference type="NCBI Taxonomy" id="7574"/>
    <lineage>
        <taxon>Eukaryota</taxon>
        <taxon>Metazoa</taxon>
        <taxon>Spiralia</taxon>
        <taxon>Lophotrochozoa</taxon>
        <taxon>Brachiopoda</taxon>
        <taxon>Linguliformea</taxon>
        <taxon>Lingulata</taxon>
        <taxon>Lingulida</taxon>
        <taxon>Linguloidea</taxon>
        <taxon>Lingulidae</taxon>
        <taxon>Lingula</taxon>
    </lineage>
</organism>
<dbReference type="PANTHER" id="PTHR19143">
    <property type="entry name" value="FIBRINOGEN/TENASCIN/ANGIOPOEITIN"/>
    <property type="match status" value="1"/>
</dbReference>
<sequence>MNARVAVLVCFGLALHRVVATGDSSAKSNRFLFSSTGLASGSSLSVLKDSEAASLTDCTRQCSENHELCSVSAIASGQGVRQCITYSNTRVVGTVGEVAANWTVAENFTDVDDTLTKWSYALDCSELYSRGFTTDGQYLIRPDPSQAVVKVWCDMTDSPGGWTVFFKRYDDSVNFHSHNWAGYKAGFGDASGEYFIGLETLHGLTQLATTTLKVDLWGNNNAFKYAEYSSFAVGAENTNYLLTISGYQATSTVQDELVNEANGMGWTTSDSDNDNWGGNCATQRQGGWWWNGCGGAHMFGPFNIGVDAVDGNFYWRGFYGNNYVGLQAGTMKIRRDV</sequence>
<accession>A0A1S3JFY7</accession>
<reference evidence="4" key="2">
    <citation type="submission" date="2025-08" db="UniProtKB">
        <authorList>
            <consortium name="RefSeq"/>
        </authorList>
    </citation>
    <scope>IDENTIFICATION</scope>
</reference>
<gene>
    <name evidence="4" type="primary">LOC106172891</name>
</gene>
<protein>
    <submittedName>
        <fullName evidence="4">Microfibril-associated glycoprotein 4</fullName>
    </submittedName>
</protein>
<evidence type="ECO:0000256" key="1">
    <source>
        <dbReference type="SAM" id="SignalP"/>
    </source>
</evidence>
<feature type="signal peptide" evidence="1">
    <location>
        <begin position="1"/>
        <end position="20"/>
    </location>
</feature>
<keyword evidence="3" id="KW-1185">Reference proteome</keyword>
<dbReference type="OrthoDB" id="6145874at2759"/>
<name>A0A1S3JFY7_LINAN</name>
<dbReference type="STRING" id="7574.A0A1S3JFY7"/>
<dbReference type="InterPro" id="IPR050373">
    <property type="entry name" value="Fibrinogen_C-term_domain"/>
</dbReference>
<reference evidence="4" key="1">
    <citation type="journal article" date="2015" name="Nat. Commun.">
        <title>The Lingula genome provides insights into brachiopod evolution and the origin of phosphate biomineralization.</title>
        <authorList>
            <person name="Luo Y.J."/>
            <person name="Takeuchi T."/>
            <person name="Koyanagi R."/>
            <person name="Yamada L."/>
            <person name="Kanda M."/>
            <person name="Khalturina M."/>
            <person name="Fujie M."/>
            <person name="Yamasaki S.I."/>
            <person name="Endo K."/>
            <person name="Satoh N."/>
        </authorList>
    </citation>
    <scope>NUCLEOTIDE SEQUENCE</scope>
</reference>
<dbReference type="InParanoid" id="A0A1S3JFY7"/>
<dbReference type="GO" id="GO:0005615">
    <property type="term" value="C:extracellular space"/>
    <property type="evidence" value="ECO:0007669"/>
    <property type="project" value="TreeGrafter"/>
</dbReference>